<comment type="caution">
    <text evidence="1">The sequence shown here is derived from an EMBL/GenBank/DDBJ whole genome shotgun (WGS) entry which is preliminary data.</text>
</comment>
<dbReference type="Proteomes" id="UP000032336">
    <property type="component" value="Unassembled WGS sequence"/>
</dbReference>
<protein>
    <submittedName>
        <fullName evidence="1">Uncharacterized protein</fullName>
    </submittedName>
</protein>
<dbReference type="STRING" id="1121877.FEAC_22880"/>
<proteinExistence type="predicted"/>
<gene>
    <name evidence="1" type="ORF">FEAC_22880</name>
</gene>
<accession>A0A0D8FS85</accession>
<reference evidence="1 2" key="1">
    <citation type="submission" date="2015-01" db="EMBL/GenBank/DDBJ databases">
        <title>Draft genome of the acidophilic iron oxidizer Ferrimicrobium acidiphilum strain T23.</title>
        <authorList>
            <person name="Poehlein A."/>
            <person name="Eisen S."/>
            <person name="Schloemann M."/>
            <person name="Johnson B.D."/>
            <person name="Daniel R."/>
            <person name="Muehling M."/>
        </authorList>
    </citation>
    <scope>NUCLEOTIDE SEQUENCE [LARGE SCALE GENOMIC DNA]</scope>
    <source>
        <strain evidence="1 2">T23</strain>
    </source>
</reference>
<organism evidence="1 2">
    <name type="scientific">Ferrimicrobium acidiphilum DSM 19497</name>
    <dbReference type="NCBI Taxonomy" id="1121877"/>
    <lineage>
        <taxon>Bacteria</taxon>
        <taxon>Bacillati</taxon>
        <taxon>Actinomycetota</taxon>
        <taxon>Acidimicrobiia</taxon>
        <taxon>Acidimicrobiales</taxon>
        <taxon>Acidimicrobiaceae</taxon>
        <taxon>Ferrimicrobium</taxon>
    </lineage>
</organism>
<name>A0A0D8FS85_9ACTN</name>
<evidence type="ECO:0000313" key="2">
    <source>
        <dbReference type="Proteomes" id="UP000032336"/>
    </source>
</evidence>
<sequence length="90" mass="9676">MELGALLDSLEEGELSRHDQVHRLISVLAGEAATGDDVADLLLLSASCDQPLSEPSVLLNRLLAASDDEFSGLLTALIELRDLTLLQQFC</sequence>
<dbReference type="AlphaFoldDB" id="A0A0D8FS85"/>
<dbReference type="GeneID" id="78373339"/>
<dbReference type="EMBL" id="JXUW01000024">
    <property type="protein sequence ID" value="KJE75991.1"/>
    <property type="molecule type" value="Genomic_DNA"/>
</dbReference>
<keyword evidence="2" id="KW-1185">Reference proteome</keyword>
<dbReference type="RefSeq" id="WP_035390288.1">
    <property type="nucleotide sequence ID" value="NZ_JQKF01000022.1"/>
</dbReference>
<evidence type="ECO:0000313" key="1">
    <source>
        <dbReference type="EMBL" id="KJE75991.1"/>
    </source>
</evidence>